<name>A0ACB8RSA2_9AGAM</name>
<gene>
    <name evidence="1" type="ORF">FA95DRAFT_1559487</name>
</gene>
<accession>A0ACB8RSA2</accession>
<protein>
    <submittedName>
        <fullName evidence="1">Uncharacterized protein</fullName>
    </submittedName>
</protein>
<keyword evidence="2" id="KW-1185">Reference proteome</keyword>
<dbReference type="Proteomes" id="UP000814033">
    <property type="component" value="Unassembled WGS sequence"/>
</dbReference>
<proteinExistence type="predicted"/>
<evidence type="ECO:0000313" key="1">
    <source>
        <dbReference type="EMBL" id="KAI0047059.1"/>
    </source>
</evidence>
<dbReference type="EMBL" id="MU275912">
    <property type="protein sequence ID" value="KAI0047059.1"/>
    <property type="molecule type" value="Genomic_DNA"/>
</dbReference>
<reference evidence="1" key="2">
    <citation type="journal article" date="2022" name="New Phytol.">
        <title>Evolutionary transition to the ectomycorrhizal habit in the genomes of a hyperdiverse lineage of mushroom-forming fungi.</title>
        <authorList>
            <person name="Looney B."/>
            <person name="Miyauchi S."/>
            <person name="Morin E."/>
            <person name="Drula E."/>
            <person name="Courty P.E."/>
            <person name="Kohler A."/>
            <person name="Kuo A."/>
            <person name="LaButti K."/>
            <person name="Pangilinan J."/>
            <person name="Lipzen A."/>
            <person name="Riley R."/>
            <person name="Andreopoulos W."/>
            <person name="He G."/>
            <person name="Johnson J."/>
            <person name="Nolan M."/>
            <person name="Tritt A."/>
            <person name="Barry K.W."/>
            <person name="Grigoriev I.V."/>
            <person name="Nagy L.G."/>
            <person name="Hibbett D."/>
            <person name="Henrissat B."/>
            <person name="Matheny P.B."/>
            <person name="Labbe J."/>
            <person name="Martin F.M."/>
        </authorList>
    </citation>
    <scope>NUCLEOTIDE SEQUENCE</scope>
    <source>
        <strain evidence="1">FP105234-sp</strain>
    </source>
</reference>
<organism evidence="1 2">
    <name type="scientific">Auriscalpium vulgare</name>
    <dbReference type="NCBI Taxonomy" id="40419"/>
    <lineage>
        <taxon>Eukaryota</taxon>
        <taxon>Fungi</taxon>
        <taxon>Dikarya</taxon>
        <taxon>Basidiomycota</taxon>
        <taxon>Agaricomycotina</taxon>
        <taxon>Agaricomycetes</taxon>
        <taxon>Russulales</taxon>
        <taxon>Auriscalpiaceae</taxon>
        <taxon>Auriscalpium</taxon>
    </lineage>
</organism>
<comment type="caution">
    <text evidence="1">The sequence shown here is derived from an EMBL/GenBank/DDBJ whole genome shotgun (WGS) entry which is preliminary data.</text>
</comment>
<reference evidence="1" key="1">
    <citation type="submission" date="2021-02" db="EMBL/GenBank/DDBJ databases">
        <authorList>
            <consortium name="DOE Joint Genome Institute"/>
            <person name="Ahrendt S."/>
            <person name="Looney B.P."/>
            <person name="Miyauchi S."/>
            <person name="Morin E."/>
            <person name="Drula E."/>
            <person name="Courty P.E."/>
            <person name="Chicoki N."/>
            <person name="Fauchery L."/>
            <person name="Kohler A."/>
            <person name="Kuo A."/>
            <person name="Labutti K."/>
            <person name="Pangilinan J."/>
            <person name="Lipzen A."/>
            <person name="Riley R."/>
            <person name="Andreopoulos W."/>
            <person name="He G."/>
            <person name="Johnson J."/>
            <person name="Barry K.W."/>
            <person name="Grigoriev I.V."/>
            <person name="Nagy L."/>
            <person name="Hibbett D."/>
            <person name="Henrissat B."/>
            <person name="Matheny P.B."/>
            <person name="Labbe J."/>
            <person name="Martin F."/>
        </authorList>
    </citation>
    <scope>NUCLEOTIDE SEQUENCE</scope>
    <source>
        <strain evidence="1">FP105234-sp</strain>
    </source>
</reference>
<sequence length="98" mass="11060">MPATGGSVPRHEHGAWIGEVREAEAAENTVLDEGTEADTIKFRCDICNEGINRKADVQRHKNSRHFKQGFRCPAPECSSVLEDLEEEKESRTLKRKPQ</sequence>
<evidence type="ECO:0000313" key="2">
    <source>
        <dbReference type="Proteomes" id="UP000814033"/>
    </source>
</evidence>